<feature type="domain" description="P-type ATPase A" evidence="13">
    <location>
        <begin position="58"/>
        <end position="167"/>
    </location>
</feature>
<keyword evidence="2" id="KW-1003">Cell membrane</keyword>
<keyword evidence="6" id="KW-1278">Translocase</keyword>
<evidence type="ECO:0000259" key="14">
    <source>
        <dbReference type="Pfam" id="PF00689"/>
    </source>
</evidence>
<dbReference type="InterPro" id="IPR023214">
    <property type="entry name" value="HAD_sf"/>
</dbReference>
<dbReference type="InterPro" id="IPR006068">
    <property type="entry name" value="ATPase_P-typ_cation-transptr_C"/>
</dbReference>
<keyword evidence="12" id="KW-0732">Signal</keyword>
<feature type="transmembrane region" description="Helical" evidence="11">
    <location>
        <begin position="930"/>
        <end position="949"/>
    </location>
</feature>
<dbReference type="GO" id="GO:0005886">
    <property type="term" value="C:plasma membrane"/>
    <property type="evidence" value="ECO:0007669"/>
    <property type="project" value="UniProtKB-SubCell"/>
</dbReference>
<dbReference type="Proteomes" id="UP000664859">
    <property type="component" value="Unassembled WGS sequence"/>
</dbReference>
<dbReference type="SFLD" id="SFLDS00003">
    <property type="entry name" value="Haloacid_Dehalogenase"/>
    <property type="match status" value="1"/>
</dbReference>
<dbReference type="InterPro" id="IPR008250">
    <property type="entry name" value="ATPase_P-typ_transduc_dom_A_sf"/>
</dbReference>
<dbReference type="InterPro" id="IPR050510">
    <property type="entry name" value="Cation_transp_ATPase_P-type"/>
</dbReference>
<feature type="chain" id="PRO_5032394188" evidence="12">
    <location>
        <begin position="17"/>
        <end position="1014"/>
    </location>
</feature>
<feature type="domain" description="Cation-transporting P-type ATPase C-terminal" evidence="14">
    <location>
        <begin position="696"/>
        <end position="735"/>
    </location>
</feature>
<reference evidence="15" key="1">
    <citation type="submission" date="2021-02" db="EMBL/GenBank/DDBJ databases">
        <title>First Annotated Genome of the Yellow-green Alga Tribonema minus.</title>
        <authorList>
            <person name="Mahan K.M."/>
        </authorList>
    </citation>
    <scope>NUCLEOTIDE SEQUENCE</scope>
    <source>
        <strain evidence="15">UTEX B ZZ1240</strain>
    </source>
</reference>
<evidence type="ECO:0000256" key="11">
    <source>
        <dbReference type="SAM" id="Phobius"/>
    </source>
</evidence>
<dbReference type="Gene3D" id="3.40.1110.10">
    <property type="entry name" value="Calcium-transporting ATPase, cytoplasmic domain N"/>
    <property type="match status" value="1"/>
</dbReference>
<organism evidence="15 16">
    <name type="scientific">Tribonema minus</name>
    <dbReference type="NCBI Taxonomy" id="303371"/>
    <lineage>
        <taxon>Eukaryota</taxon>
        <taxon>Sar</taxon>
        <taxon>Stramenopiles</taxon>
        <taxon>Ochrophyta</taxon>
        <taxon>PX clade</taxon>
        <taxon>Xanthophyceae</taxon>
        <taxon>Tribonematales</taxon>
        <taxon>Tribonemataceae</taxon>
        <taxon>Tribonema</taxon>
    </lineage>
</organism>
<dbReference type="Gene3D" id="3.40.50.1000">
    <property type="entry name" value="HAD superfamily/HAD-like"/>
    <property type="match status" value="1"/>
</dbReference>
<dbReference type="GO" id="GO:0036376">
    <property type="term" value="P:sodium ion export across plasma membrane"/>
    <property type="evidence" value="ECO:0007669"/>
    <property type="project" value="TreeGrafter"/>
</dbReference>
<keyword evidence="9 11" id="KW-0472">Membrane</keyword>
<dbReference type="OrthoDB" id="3352408at2759"/>
<proteinExistence type="inferred from homology"/>
<keyword evidence="8" id="KW-0406">Ion transport</keyword>
<feature type="transmembrane region" description="Helical" evidence="11">
    <location>
        <begin position="893"/>
        <end position="910"/>
    </location>
</feature>
<evidence type="ECO:0000256" key="8">
    <source>
        <dbReference type="ARBA" id="ARBA00023065"/>
    </source>
</evidence>
<dbReference type="InterPro" id="IPR001757">
    <property type="entry name" value="P_typ_ATPase"/>
</dbReference>
<feature type="transmembrane region" description="Helical" evidence="11">
    <location>
        <begin position="961"/>
        <end position="979"/>
    </location>
</feature>
<protein>
    <submittedName>
        <fullName evidence="15">Uncharacterized protein</fullName>
    </submittedName>
</protein>
<dbReference type="Gene3D" id="1.20.1110.10">
    <property type="entry name" value="Calcium-transporting ATPase, transmembrane domain"/>
    <property type="match status" value="2"/>
</dbReference>
<feature type="domain" description="Cation-transporting P-type ATPase C-terminal" evidence="14">
    <location>
        <begin position="813"/>
        <end position="981"/>
    </location>
</feature>
<evidence type="ECO:0000313" key="16">
    <source>
        <dbReference type="Proteomes" id="UP000664859"/>
    </source>
</evidence>
<dbReference type="InterPro" id="IPR059000">
    <property type="entry name" value="ATPase_P-type_domA"/>
</dbReference>
<feature type="transmembrane region" description="Helical" evidence="11">
    <location>
        <begin position="195"/>
        <end position="216"/>
    </location>
</feature>
<dbReference type="FunFam" id="3.40.50.1000:FF:000083">
    <property type="entry name" value="Sodium/potassium-transporting ATPase subunit alpha"/>
    <property type="match status" value="1"/>
</dbReference>
<dbReference type="PRINTS" id="PR00121">
    <property type="entry name" value="NAKATPASE"/>
</dbReference>
<evidence type="ECO:0000259" key="13">
    <source>
        <dbReference type="Pfam" id="PF00122"/>
    </source>
</evidence>
<evidence type="ECO:0000256" key="5">
    <source>
        <dbReference type="ARBA" id="ARBA00022840"/>
    </source>
</evidence>
<dbReference type="NCBIfam" id="TIGR01494">
    <property type="entry name" value="ATPase_P-type"/>
    <property type="match status" value="1"/>
</dbReference>
<dbReference type="InterPro" id="IPR023298">
    <property type="entry name" value="ATPase_P-typ_TM_dom_sf"/>
</dbReference>
<dbReference type="AlphaFoldDB" id="A0A835YZ03"/>
<dbReference type="SUPFAM" id="SSF81660">
    <property type="entry name" value="Metal cation-transporting ATPase, ATP-binding domain N"/>
    <property type="match status" value="1"/>
</dbReference>
<keyword evidence="16" id="KW-1185">Reference proteome</keyword>
<keyword evidence="4" id="KW-0547">Nucleotide-binding</keyword>
<dbReference type="InterPro" id="IPR036412">
    <property type="entry name" value="HAD-like_sf"/>
</dbReference>
<dbReference type="GO" id="GO:0030007">
    <property type="term" value="P:intracellular potassium ion homeostasis"/>
    <property type="evidence" value="ECO:0007669"/>
    <property type="project" value="TreeGrafter"/>
</dbReference>
<gene>
    <name evidence="15" type="ORF">JKP88DRAFT_208389</name>
</gene>
<dbReference type="Pfam" id="PF00122">
    <property type="entry name" value="E1-E2_ATPase"/>
    <property type="match status" value="1"/>
</dbReference>
<dbReference type="GO" id="GO:1902600">
    <property type="term" value="P:proton transmembrane transport"/>
    <property type="evidence" value="ECO:0007669"/>
    <property type="project" value="TreeGrafter"/>
</dbReference>
<evidence type="ECO:0000256" key="3">
    <source>
        <dbReference type="ARBA" id="ARBA00022692"/>
    </source>
</evidence>
<evidence type="ECO:0000256" key="6">
    <source>
        <dbReference type="ARBA" id="ARBA00022967"/>
    </source>
</evidence>
<evidence type="ECO:0000256" key="4">
    <source>
        <dbReference type="ARBA" id="ARBA00022741"/>
    </source>
</evidence>
<dbReference type="GO" id="GO:0006883">
    <property type="term" value="P:intracellular sodium ion homeostasis"/>
    <property type="evidence" value="ECO:0007669"/>
    <property type="project" value="TreeGrafter"/>
</dbReference>
<evidence type="ECO:0000256" key="12">
    <source>
        <dbReference type="SAM" id="SignalP"/>
    </source>
</evidence>
<dbReference type="GO" id="GO:0005524">
    <property type="term" value="F:ATP binding"/>
    <property type="evidence" value="ECO:0007669"/>
    <property type="project" value="UniProtKB-KW"/>
</dbReference>
<name>A0A835YZ03_9STRA</name>
<dbReference type="Gene3D" id="2.70.150.10">
    <property type="entry name" value="Calcium-transporting ATPase, cytoplasmic transduction domain A"/>
    <property type="match status" value="1"/>
</dbReference>
<dbReference type="EMBL" id="JAFCMP010000173">
    <property type="protein sequence ID" value="KAG5184236.1"/>
    <property type="molecule type" value="Genomic_DNA"/>
</dbReference>
<evidence type="ECO:0000256" key="10">
    <source>
        <dbReference type="ARBA" id="ARBA00038148"/>
    </source>
</evidence>
<dbReference type="InterPro" id="IPR023299">
    <property type="entry name" value="ATPase_P-typ_cyto_dom_N"/>
</dbReference>
<comment type="similarity">
    <text evidence="10">Belongs to the cation transport ATPase (P-type) (TC 3.A.3) family.</text>
</comment>
<evidence type="ECO:0000256" key="9">
    <source>
        <dbReference type="ARBA" id="ARBA00023136"/>
    </source>
</evidence>
<dbReference type="SUPFAM" id="SSF81653">
    <property type="entry name" value="Calcium ATPase, transduction domain A"/>
    <property type="match status" value="1"/>
</dbReference>
<dbReference type="Pfam" id="PF00689">
    <property type="entry name" value="Cation_ATPase_C"/>
    <property type="match status" value="2"/>
</dbReference>
<dbReference type="PRINTS" id="PR00119">
    <property type="entry name" value="CATATPASE"/>
</dbReference>
<dbReference type="SFLD" id="SFLDG00002">
    <property type="entry name" value="C1.7:_P-type_atpase_like"/>
    <property type="match status" value="1"/>
</dbReference>
<dbReference type="PANTHER" id="PTHR43294:SF21">
    <property type="entry name" value="CATION TRANSPORTING ATPASE"/>
    <property type="match status" value="1"/>
</dbReference>
<feature type="transmembrane region" description="Helical" evidence="11">
    <location>
        <begin position="228"/>
        <end position="252"/>
    </location>
</feature>
<keyword evidence="5" id="KW-0067">ATP-binding</keyword>
<evidence type="ECO:0000256" key="7">
    <source>
        <dbReference type="ARBA" id="ARBA00022989"/>
    </source>
</evidence>
<feature type="signal peptide" evidence="12">
    <location>
        <begin position="1"/>
        <end position="16"/>
    </location>
</feature>
<dbReference type="PANTHER" id="PTHR43294">
    <property type="entry name" value="SODIUM/POTASSIUM-TRANSPORTING ATPASE SUBUNIT ALPHA"/>
    <property type="match status" value="1"/>
</dbReference>
<dbReference type="PROSITE" id="PS00154">
    <property type="entry name" value="ATPASE_E1_E2"/>
    <property type="match status" value="1"/>
</dbReference>
<evidence type="ECO:0000256" key="1">
    <source>
        <dbReference type="ARBA" id="ARBA00004651"/>
    </source>
</evidence>
<comment type="subcellular location">
    <subcellularLocation>
        <location evidence="1">Cell membrane</location>
        <topology evidence="1">Multi-pass membrane protein</topology>
    </subcellularLocation>
</comment>
<feature type="transmembrane region" description="Helical" evidence="11">
    <location>
        <begin position="823"/>
        <end position="844"/>
    </location>
</feature>
<comment type="caution">
    <text evidence="15">The sequence shown here is derived from an EMBL/GenBank/DDBJ whole genome shotgun (WGS) entry which is preliminary data.</text>
</comment>
<dbReference type="GO" id="GO:0016887">
    <property type="term" value="F:ATP hydrolysis activity"/>
    <property type="evidence" value="ECO:0007669"/>
    <property type="project" value="InterPro"/>
</dbReference>
<dbReference type="SFLD" id="SFLDF00027">
    <property type="entry name" value="p-type_atpase"/>
    <property type="match status" value="1"/>
</dbReference>
<dbReference type="GO" id="GO:1990573">
    <property type="term" value="P:potassium ion import across plasma membrane"/>
    <property type="evidence" value="ECO:0007669"/>
    <property type="project" value="TreeGrafter"/>
</dbReference>
<evidence type="ECO:0000256" key="2">
    <source>
        <dbReference type="ARBA" id="ARBA00022475"/>
    </source>
</evidence>
<keyword evidence="3 11" id="KW-0812">Transmembrane</keyword>
<accession>A0A835YZ03</accession>
<sequence>MLLLASALSLASQAAADDGDYTPIYLGLVLLVVTLANTTVDFVQARKSAAMVKSLSALAPAKAMVLRGGAAVEVNASQLARGEVTMLKAGDKVPADIRLVKVTEMTVDNSNLTGEGDPQKRAVTADTPAVLEAENLVFMGTTVVAGTGIGVVIRRGDESVLGKISTLAGASKDDMQRQESCQCSLQIPLTKEIKAFVLLMGGIAFFFAVLLFGIGMGRGISFTNSLSLGIGIFVAFALCGMPATITMLLAYASKQLAKHNVLVKNLHAMDTLGAITLLCSDKTGTLTMNIMTVVETWRFGRNTDAAPLEPATPDVSKDMLRLCMVLCNSAHFVRSDENLAKAVADREVIGDATETALLRHIANTEDVDELKSSYPPALEVPFNSDRKWAAGVFSNSRGAYTVYLKGAPERVIRRCTQYFNHGSDDAADLCSMDNDLQAAFQATYEKMAGRGQRVIACAALELDPAKYPNGTQFDADSFPSENMVFLGLVALQDPPKPGVTQAIDECNTAGIQVMMITGDHPLTAEAIAREVHIVRGRTRANAAKEMGLPLDTIKPDQYEAVVLHGETLATMSEDEWAEALSKREVVFARTSPQQKLEIVTRSQAMGHVVAMIGDGVNDSPALRRADMGIAMAITGSEVSREAASLVLLDDNFTSVVVGIKRGRIIFSNMKKAVCCTLGHIMGEIFPAILLLILGLPLGMSSFLILFIDLGTEIAPVMSFAFEDADPDVMTRPPRRAVVPRDVLVDIDEERRLQDLTQIEIAEADEEEIEQQYEKSQGALGALATRAYRAVIRFTSSSKMPFRSGKDDVHSNPGDERLVDRKGVIFAFVQNGFFAVATGLVNYFLVFNHYGVHPSSLMGAAPQYFPATNGDTFTSEGKTFSPDRQEDILNSVQSAYYFTIAITQFFTAYILKATDPNPFCSPAAWVNKWTYLAMVFSTAIAFFVTFTPGVQTVLGSNNFPLWALPVAIAGGLVHVAFEAVKRFVLRQVHKRHGGKAAVAADSSQSTSLNASVQQV</sequence>
<dbReference type="Pfam" id="PF13246">
    <property type="entry name" value="Cation_ATPase"/>
    <property type="match status" value="1"/>
</dbReference>
<evidence type="ECO:0000313" key="15">
    <source>
        <dbReference type="EMBL" id="KAG5184236.1"/>
    </source>
</evidence>
<dbReference type="InterPro" id="IPR044492">
    <property type="entry name" value="P_typ_ATPase_HD_dom"/>
</dbReference>
<dbReference type="InterPro" id="IPR018303">
    <property type="entry name" value="ATPase_P-typ_P_site"/>
</dbReference>
<dbReference type="SUPFAM" id="SSF81665">
    <property type="entry name" value="Calcium ATPase, transmembrane domain M"/>
    <property type="match status" value="2"/>
</dbReference>
<keyword evidence="7 11" id="KW-1133">Transmembrane helix</keyword>
<keyword evidence="8" id="KW-0813">Transport</keyword>
<dbReference type="SUPFAM" id="SSF56784">
    <property type="entry name" value="HAD-like"/>
    <property type="match status" value="1"/>
</dbReference>
<dbReference type="GO" id="GO:0005391">
    <property type="term" value="F:P-type sodium:potassium-exchanging transporter activity"/>
    <property type="evidence" value="ECO:0007669"/>
    <property type="project" value="TreeGrafter"/>
</dbReference>